<evidence type="ECO:0000313" key="3">
    <source>
        <dbReference type="Proteomes" id="UP000327478"/>
    </source>
</evidence>
<evidence type="ECO:0008006" key="5">
    <source>
        <dbReference type="Google" id="ProtNLM"/>
    </source>
</evidence>
<dbReference type="RefSeq" id="WP_067728755.1">
    <property type="nucleotide sequence ID" value="NZ_CP045650.1"/>
</dbReference>
<sequence>MTDLINYAEKPARVLLNYIEQISEAVYFHNSGFVIDENNKVMLDALNNAELGYYNTENNSFQLHNIIINFVSFYKKRKIINNAKMINQILDEIKHATYDLVQAKIETPESVDLLKQEIIDLVISLSNAIHESSYNFAILAMRDLTLFNNLKLRIKRITRHIAVVNELLSVHGVLSHSEMIKLAVGDKDLEHSIRHYLMPVFRQSKIDLIDSLGKLEKQLFEWKQEEVYQRQNNMIDAWLKYCQQHASIRDDVDIYDLPDSFYRIPRKDLVCRADLNQLTDDLVEISTGVMKKALQDQQILEQKAEQVLETVITKEEIMTQQESPLEIALNHFFEALMPAQTGGYQTLDARSTFEKLSPDCELDYWVSSLVSCCRNDYPQDLKIEFIEEIDPVFTGNSQVTNVVISRVERS</sequence>
<evidence type="ECO:0000313" key="4">
    <source>
        <dbReference type="Proteomes" id="UP000480556"/>
    </source>
</evidence>
<dbReference type="Proteomes" id="UP000327478">
    <property type="component" value="Chromosome"/>
</dbReference>
<accession>A0A5Q0P095</accession>
<proteinExistence type="predicted"/>
<reference evidence="3 4" key="1">
    <citation type="submission" date="2019-10" db="EMBL/GenBank/DDBJ databases">
        <authorList>
            <person name="Dong K."/>
        </authorList>
    </citation>
    <scope>NUCLEOTIDE SEQUENCE [LARGE SCALE GENOMIC DNA]</scope>
    <source>
        <strain evidence="2">Dk386</strain>
        <strain evidence="3">dk386</strain>
        <strain evidence="4">dk771</strain>
        <strain evidence="1">Dk771</strain>
    </source>
</reference>
<dbReference type="EMBL" id="WITK01000011">
    <property type="protein sequence ID" value="MQW92244.1"/>
    <property type="molecule type" value="Genomic_DNA"/>
</dbReference>
<keyword evidence="3" id="KW-1185">Reference proteome</keyword>
<evidence type="ECO:0000313" key="1">
    <source>
        <dbReference type="EMBL" id="MQW92244.1"/>
    </source>
</evidence>
<gene>
    <name evidence="2" type="ORF">GFH30_03335</name>
    <name evidence="1" type="ORF">GHJ48_07545</name>
</gene>
<name>A0A5Q0P095_9GAMM</name>
<organism evidence="1 4">
    <name type="scientific">Acinetobacter wanghuae</name>
    <dbReference type="NCBI Taxonomy" id="2662362"/>
    <lineage>
        <taxon>Bacteria</taxon>
        <taxon>Pseudomonadati</taxon>
        <taxon>Pseudomonadota</taxon>
        <taxon>Gammaproteobacteria</taxon>
        <taxon>Moraxellales</taxon>
        <taxon>Moraxellaceae</taxon>
        <taxon>Acinetobacter</taxon>
    </lineage>
</organism>
<dbReference type="Proteomes" id="UP000480556">
    <property type="component" value="Unassembled WGS sequence"/>
</dbReference>
<dbReference type="AlphaFoldDB" id="A0A5Q0P095"/>
<evidence type="ECO:0000313" key="2">
    <source>
        <dbReference type="EMBL" id="QGA10489.1"/>
    </source>
</evidence>
<protein>
    <recommendedName>
        <fullName evidence="5">DUF3375 family protein</fullName>
    </recommendedName>
</protein>
<dbReference type="EMBL" id="CP045650">
    <property type="protein sequence ID" value="QGA10489.1"/>
    <property type="molecule type" value="Genomic_DNA"/>
</dbReference>